<evidence type="ECO:0000313" key="2">
    <source>
        <dbReference type="EMBL" id="THV43437.1"/>
    </source>
</evidence>
<proteinExistence type="predicted"/>
<accession>A0A4S8QFI4</accession>
<evidence type="ECO:0000259" key="1">
    <source>
        <dbReference type="Pfam" id="PF04149"/>
    </source>
</evidence>
<dbReference type="AlphaFoldDB" id="A0A4S8QFI4"/>
<dbReference type="Proteomes" id="UP000308760">
    <property type="component" value="Unassembled WGS sequence"/>
</dbReference>
<dbReference type="OrthoDB" id="4301277at2"/>
<comment type="caution">
    <text evidence="2">The sequence shown here is derived from an EMBL/GenBank/DDBJ whole genome shotgun (WGS) entry which is preliminary data.</text>
</comment>
<dbReference type="Pfam" id="PF04149">
    <property type="entry name" value="DUF397"/>
    <property type="match status" value="2"/>
</dbReference>
<dbReference type="EMBL" id="STGY01000004">
    <property type="protein sequence ID" value="THV43437.1"/>
    <property type="molecule type" value="Genomic_DNA"/>
</dbReference>
<reference evidence="2 3" key="2">
    <citation type="submission" date="2019-05" db="EMBL/GenBank/DDBJ databases">
        <title>Glycomyces buryatensis sp. nov.</title>
        <authorList>
            <person name="Nikitina E."/>
        </authorList>
    </citation>
    <scope>NUCLEOTIDE SEQUENCE [LARGE SCALE GENOMIC DNA]</scope>
    <source>
        <strain evidence="2 3">18</strain>
    </source>
</reference>
<name>A0A4S8QFI4_9ACTN</name>
<feature type="domain" description="DUF397" evidence="1">
    <location>
        <begin position="4"/>
        <end position="22"/>
    </location>
</feature>
<evidence type="ECO:0000313" key="3">
    <source>
        <dbReference type="Proteomes" id="UP000308760"/>
    </source>
</evidence>
<dbReference type="InterPro" id="IPR007278">
    <property type="entry name" value="DUF397"/>
</dbReference>
<feature type="domain" description="DUF397" evidence="1">
    <location>
        <begin position="27"/>
        <end position="80"/>
    </location>
</feature>
<sequence length="80" mass="8721">MTSEWKKSSRSSNTGGNCVEARYLSREWKKSSRSGNNGGDCVEARALEDVVQVRDTKLGDASPILDASPADWRAFLATAK</sequence>
<reference evidence="3" key="1">
    <citation type="submission" date="2019-04" db="EMBL/GenBank/DDBJ databases">
        <title>Nocardioides xinjiangensis sp. nov.</title>
        <authorList>
            <person name="Liu S."/>
        </authorList>
    </citation>
    <scope>NUCLEOTIDE SEQUENCE [LARGE SCALE GENOMIC DNA]</scope>
    <source>
        <strain evidence="3">18</strain>
    </source>
</reference>
<keyword evidence="3" id="KW-1185">Reference proteome</keyword>
<organism evidence="2 3">
    <name type="scientific">Glycomyces buryatensis</name>
    <dbReference type="NCBI Taxonomy" id="2570927"/>
    <lineage>
        <taxon>Bacteria</taxon>
        <taxon>Bacillati</taxon>
        <taxon>Actinomycetota</taxon>
        <taxon>Actinomycetes</taxon>
        <taxon>Glycomycetales</taxon>
        <taxon>Glycomycetaceae</taxon>
        <taxon>Glycomyces</taxon>
    </lineage>
</organism>
<gene>
    <name evidence="2" type="ORF">FAB82_01145</name>
</gene>
<protein>
    <submittedName>
        <fullName evidence="2">DUF397 domain-containing protein</fullName>
    </submittedName>
</protein>